<name>A0A4S8K1L7_MUSBA</name>
<sequence>MQVQETTGSRMDHILPEFLSPHRFASLFLPLGFIGSICASREKLFHFNASSKHLSTLTELSDPGTPKKYGIVIVMKIHRRDAGEKIYEAIDSIPLSCLVTGNRGFDRIKSNLAGSLGHIFHAELKITFPQIRNLVVHINLFDKVVLVLLVAKV</sequence>
<keyword evidence="2" id="KW-1185">Reference proteome</keyword>
<proteinExistence type="predicted"/>
<dbReference type="STRING" id="52838.A0A4S8K1L7"/>
<dbReference type="AlphaFoldDB" id="A0A4S8K1L7"/>
<gene>
    <name evidence="1" type="ORF">C4D60_Mb08t05790</name>
</gene>
<accession>A0A4S8K1L7</accession>
<protein>
    <submittedName>
        <fullName evidence="1">Uncharacterized protein</fullName>
    </submittedName>
</protein>
<organism evidence="1 2">
    <name type="scientific">Musa balbisiana</name>
    <name type="common">Banana</name>
    <dbReference type="NCBI Taxonomy" id="52838"/>
    <lineage>
        <taxon>Eukaryota</taxon>
        <taxon>Viridiplantae</taxon>
        <taxon>Streptophyta</taxon>
        <taxon>Embryophyta</taxon>
        <taxon>Tracheophyta</taxon>
        <taxon>Spermatophyta</taxon>
        <taxon>Magnoliopsida</taxon>
        <taxon>Liliopsida</taxon>
        <taxon>Zingiberales</taxon>
        <taxon>Musaceae</taxon>
        <taxon>Musa</taxon>
    </lineage>
</organism>
<dbReference type="Gene3D" id="3.40.50.620">
    <property type="entry name" value="HUPs"/>
    <property type="match status" value="1"/>
</dbReference>
<comment type="caution">
    <text evidence="1">The sequence shown here is derived from an EMBL/GenBank/DDBJ whole genome shotgun (WGS) entry which is preliminary data.</text>
</comment>
<evidence type="ECO:0000313" key="2">
    <source>
        <dbReference type="Proteomes" id="UP000317650"/>
    </source>
</evidence>
<dbReference type="InterPro" id="IPR014729">
    <property type="entry name" value="Rossmann-like_a/b/a_fold"/>
</dbReference>
<reference evidence="1 2" key="1">
    <citation type="journal article" date="2019" name="Nat. Plants">
        <title>Genome sequencing of Musa balbisiana reveals subgenome evolution and function divergence in polyploid bananas.</title>
        <authorList>
            <person name="Yao X."/>
        </authorList>
    </citation>
    <scope>NUCLEOTIDE SEQUENCE [LARGE SCALE GENOMIC DNA]</scope>
    <source>
        <strain evidence="2">cv. DH-PKW</strain>
        <tissue evidence="1">Leaves</tissue>
    </source>
</reference>
<dbReference type="EMBL" id="PYDT01000002">
    <property type="protein sequence ID" value="THU68620.1"/>
    <property type="molecule type" value="Genomic_DNA"/>
</dbReference>
<dbReference type="Proteomes" id="UP000317650">
    <property type="component" value="Chromosome 8"/>
</dbReference>
<evidence type="ECO:0000313" key="1">
    <source>
        <dbReference type="EMBL" id="THU68620.1"/>
    </source>
</evidence>